<proteinExistence type="inferred from homology"/>
<feature type="transmembrane region" description="Helical" evidence="7">
    <location>
        <begin position="39"/>
        <end position="61"/>
    </location>
</feature>
<keyword evidence="4" id="KW-0813">Transport</keyword>
<evidence type="ECO:0000256" key="3">
    <source>
        <dbReference type="ARBA" id="ARBA00022692"/>
    </source>
</evidence>
<keyword evidence="5 7" id="KW-1133">Transmembrane helix</keyword>
<feature type="transmembrane region" description="Helical" evidence="7">
    <location>
        <begin position="201"/>
        <end position="221"/>
    </location>
</feature>
<dbReference type="InterPro" id="IPR038770">
    <property type="entry name" value="Na+/solute_symporter_sf"/>
</dbReference>
<evidence type="ECO:0000256" key="1">
    <source>
        <dbReference type="ARBA" id="ARBA00004141"/>
    </source>
</evidence>
<comment type="similarity">
    <text evidence="2">Belongs to the bile acid:sodium symporter (BASS) (TC 2.A.28) family.</text>
</comment>
<name>A0ABD1J6G3_9TELE</name>
<evidence type="ECO:0000313" key="9">
    <source>
        <dbReference type="Proteomes" id="UP001591681"/>
    </source>
</evidence>
<keyword evidence="3 7" id="KW-0812">Transmembrane</keyword>
<feature type="transmembrane region" description="Helical" evidence="7">
    <location>
        <begin position="167"/>
        <end position="189"/>
    </location>
</feature>
<dbReference type="AlphaFoldDB" id="A0ABD1J6G3"/>
<dbReference type="EMBL" id="JBHFQA010000019">
    <property type="protein sequence ID" value="KAL2082766.1"/>
    <property type="molecule type" value="Genomic_DNA"/>
</dbReference>
<dbReference type="GO" id="GO:0016020">
    <property type="term" value="C:membrane"/>
    <property type="evidence" value="ECO:0007669"/>
    <property type="project" value="UniProtKB-SubCell"/>
</dbReference>
<dbReference type="Proteomes" id="UP001591681">
    <property type="component" value="Unassembled WGS sequence"/>
</dbReference>
<evidence type="ECO:0000256" key="5">
    <source>
        <dbReference type="ARBA" id="ARBA00022989"/>
    </source>
</evidence>
<evidence type="ECO:0000313" key="8">
    <source>
        <dbReference type="EMBL" id="KAL2082766.1"/>
    </source>
</evidence>
<gene>
    <name evidence="8" type="ORF">ACEWY4_022584</name>
</gene>
<accession>A0ABD1J6G3</accession>
<sequence>MGETMNPTELPNADELLNITALNSSTPFQSALSETADKIISLIVVVILFITMVSLGCTMEVSKIKVHMRRPKGVGIAAMAQYGVMPLTAFSLAKALQMPPIEAVTLLICGCCPGGNLSNILSLALDGDMNLSIVMTACSTLLALGMMPLLLYLYCQGFSGLENAVPYTGISLALAMTLLPCAIGVYINHRTPQYSKLITKIGLSIMLLASVVIGILAIITVGQTIMTVISPRLIASAALMPIIGYTFGYGLSSLFKLNAP</sequence>
<feature type="transmembrane region" description="Helical" evidence="7">
    <location>
        <begin position="233"/>
        <end position="255"/>
    </location>
</feature>
<comment type="subcellular location">
    <subcellularLocation>
        <location evidence="1">Membrane</location>
        <topology evidence="1">Multi-pass membrane protein</topology>
    </subcellularLocation>
</comment>
<keyword evidence="6 7" id="KW-0472">Membrane</keyword>
<evidence type="ECO:0008006" key="10">
    <source>
        <dbReference type="Google" id="ProtNLM"/>
    </source>
</evidence>
<evidence type="ECO:0000256" key="2">
    <source>
        <dbReference type="ARBA" id="ARBA00006528"/>
    </source>
</evidence>
<dbReference type="InterPro" id="IPR002657">
    <property type="entry name" value="BilAc:Na_symport/Acr3"/>
</dbReference>
<evidence type="ECO:0000256" key="7">
    <source>
        <dbReference type="SAM" id="Phobius"/>
    </source>
</evidence>
<evidence type="ECO:0000256" key="6">
    <source>
        <dbReference type="ARBA" id="ARBA00023136"/>
    </source>
</evidence>
<keyword evidence="4" id="KW-0769">Symport</keyword>
<feature type="transmembrane region" description="Helical" evidence="7">
    <location>
        <begin position="73"/>
        <end position="93"/>
    </location>
</feature>
<feature type="transmembrane region" description="Helical" evidence="7">
    <location>
        <begin position="131"/>
        <end position="155"/>
    </location>
</feature>
<organism evidence="8 9">
    <name type="scientific">Coilia grayii</name>
    <name type="common">Gray's grenadier anchovy</name>
    <dbReference type="NCBI Taxonomy" id="363190"/>
    <lineage>
        <taxon>Eukaryota</taxon>
        <taxon>Metazoa</taxon>
        <taxon>Chordata</taxon>
        <taxon>Craniata</taxon>
        <taxon>Vertebrata</taxon>
        <taxon>Euteleostomi</taxon>
        <taxon>Actinopterygii</taxon>
        <taxon>Neopterygii</taxon>
        <taxon>Teleostei</taxon>
        <taxon>Clupei</taxon>
        <taxon>Clupeiformes</taxon>
        <taxon>Clupeoidei</taxon>
        <taxon>Engraulidae</taxon>
        <taxon>Coilinae</taxon>
        <taxon>Coilia</taxon>
    </lineage>
</organism>
<protein>
    <recommendedName>
        <fullName evidence="10">Solute carrier family 10 member 1</fullName>
    </recommendedName>
</protein>
<keyword evidence="9" id="KW-1185">Reference proteome</keyword>
<dbReference type="PANTHER" id="PTHR10361">
    <property type="entry name" value="SODIUM-BILE ACID COTRANSPORTER"/>
    <property type="match status" value="1"/>
</dbReference>
<dbReference type="InterPro" id="IPR004710">
    <property type="entry name" value="Bilac:Na_transpt"/>
</dbReference>
<comment type="caution">
    <text evidence="8">The sequence shown here is derived from an EMBL/GenBank/DDBJ whole genome shotgun (WGS) entry which is preliminary data.</text>
</comment>
<dbReference type="Pfam" id="PF01758">
    <property type="entry name" value="SBF"/>
    <property type="match status" value="1"/>
</dbReference>
<dbReference type="PANTHER" id="PTHR10361:SF40">
    <property type="entry name" value="HEPATIC SODIUM_BILE ACID COTRANSPORTER"/>
    <property type="match status" value="1"/>
</dbReference>
<dbReference type="Gene3D" id="1.20.1530.20">
    <property type="match status" value="1"/>
</dbReference>
<reference evidence="8 9" key="1">
    <citation type="submission" date="2024-09" db="EMBL/GenBank/DDBJ databases">
        <title>A chromosome-level genome assembly of Gray's grenadier anchovy, Coilia grayii.</title>
        <authorList>
            <person name="Fu Z."/>
        </authorList>
    </citation>
    <scope>NUCLEOTIDE SEQUENCE [LARGE SCALE GENOMIC DNA]</scope>
    <source>
        <strain evidence="8">G4</strain>
        <tissue evidence="8">Muscle</tissue>
    </source>
</reference>
<evidence type="ECO:0000256" key="4">
    <source>
        <dbReference type="ARBA" id="ARBA00022847"/>
    </source>
</evidence>
<dbReference type="GO" id="GO:0015293">
    <property type="term" value="F:symporter activity"/>
    <property type="evidence" value="ECO:0007669"/>
    <property type="project" value="UniProtKB-KW"/>
</dbReference>